<dbReference type="EMBL" id="CP000249">
    <property type="protein sequence ID" value="ABD11217.1"/>
    <property type="molecule type" value="Genomic_DNA"/>
</dbReference>
<name>Q2JBX5_FRACC</name>
<dbReference type="OrthoDB" id="4678170at2"/>
<evidence type="ECO:0000313" key="2">
    <source>
        <dbReference type="EMBL" id="ABD11217.1"/>
    </source>
</evidence>
<accession>Q2JBX5</accession>
<evidence type="ECO:0000313" key="3">
    <source>
        <dbReference type="Proteomes" id="UP000001937"/>
    </source>
</evidence>
<feature type="domain" description="Thiopeptide-type bacteriocin biosynthesis" evidence="1">
    <location>
        <begin position="64"/>
        <end position="307"/>
    </location>
</feature>
<reference evidence="2 3" key="1">
    <citation type="journal article" date="2007" name="Genome Res.">
        <title>Genome characteristics of facultatively symbiotic Frankia sp. strains reflect host range and host plant biogeography.</title>
        <authorList>
            <person name="Normand P."/>
            <person name="Lapierre P."/>
            <person name="Tisa L.S."/>
            <person name="Gogarten J.P."/>
            <person name="Alloisio N."/>
            <person name="Bagnarol E."/>
            <person name="Bassi C.A."/>
            <person name="Berry A.M."/>
            <person name="Bickhart D.M."/>
            <person name="Choisne N."/>
            <person name="Couloux A."/>
            <person name="Cournoyer B."/>
            <person name="Cruveiller S."/>
            <person name="Daubin V."/>
            <person name="Demange N."/>
            <person name="Francino M.P."/>
            <person name="Goltsman E."/>
            <person name="Huang Y."/>
            <person name="Kopp O.R."/>
            <person name="Labarre L."/>
            <person name="Lapidus A."/>
            <person name="Lavire C."/>
            <person name="Marechal J."/>
            <person name="Martinez M."/>
            <person name="Mastronunzio J.E."/>
            <person name="Mullin B.C."/>
            <person name="Niemann J."/>
            <person name="Pujic P."/>
            <person name="Rawnsley T."/>
            <person name="Rouy Z."/>
            <person name="Schenowitz C."/>
            <person name="Sellstedt A."/>
            <person name="Tavares F."/>
            <person name="Tomkins J.P."/>
            <person name="Vallenet D."/>
            <person name="Valverde C."/>
            <person name="Wall L.G."/>
            <person name="Wang Y."/>
            <person name="Medigue C."/>
            <person name="Benson D.R."/>
        </authorList>
    </citation>
    <scope>NUCLEOTIDE SEQUENCE [LARGE SCALE GENOMIC DNA]</scope>
    <source>
        <strain evidence="3">DSM 45818 / CECT 9043 / CcI3</strain>
    </source>
</reference>
<sequence length="309" mass="32531">MTTAKPATTPAGQVAEAVRAVLAGEALPEVAARTGLSAVDLQAALATYHAGGKRAVEARSAGRWYTVRVVFGDRTQAETTMSTIVAPVLDTLCASRRSVGWWFRREPRAWRIYLHNPDLAAAGQAIRRLGRTGTVAATVPEPYELDPQPFGGLTGAAIAQDLFVVESRAVLGYARLADPPLGRRELSVAVLDTLMIAAGLAWPARGDVYTRLAATHPNVDPTGARRLGAELLASLTDPASDLAFASAAAWTDGCADAGERLADAADNNLLTRGLVDVLATIVNAHWNRLGVPAATRAAFAHAVTHLYSP</sequence>
<dbReference type="KEGG" id="fra:Francci3_1841"/>
<dbReference type="InterPro" id="IPR023809">
    <property type="entry name" value="Thiopep_bacteriocin_synth_dom"/>
</dbReference>
<dbReference type="HOGENOM" id="CLU_959484_0_0_11"/>
<evidence type="ECO:0000259" key="1">
    <source>
        <dbReference type="Pfam" id="PF14028"/>
    </source>
</evidence>
<keyword evidence="3" id="KW-1185">Reference proteome</keyword>
<dbReference type="NCBIfam" id="TIGR03891">
    <property type="entry name" value="thiopep_ocin"/>
    <property type="match status" value="1"/>
</dbReference>
<dbReference type="Pfam" id="PF14028">
    <property type="entry name" value="Lant_dehydr_C"/>
    <property type="match status" value="1"/>
</dbReference>
<dbReference type="PhylomeDB" id="Q2JBX5"/>
<dbReference type="AlphaFoldDB" id="Q2JBX5"/>
<organism evidence="2 3">
    <name type="scientific">Frankia casuarinae (strain DSM 45818 / CECT 9043 / HFP020203 / CcI3)</name>
    <dbReference type="NCBI Taxonomy" id="106370"/>
    <lineage>
        <taxon>Bacteria</taxon>
        <taxon>Bacillati</taxon>
        <taxon>Actinomycetota</taxon>
        <taxon>Actinomycetes</taxon>
        <taxon>Frankiales</taxon>
        <taxon>Frankiaceae</taxon>
        <taxon>Frankia</taxon>
    </lineage>
</organism>
<gene>
    <name evidence="2" type="ordered locus">Francci3_1841</name>
</gene>
<proteinExistence type="predicted"/>
<dbReference type="Proteomes" id="UP000001937">
    <property type="component" value="Chromosome"/>
</dbReference>
<protein>
    <recommendedName>
        <fullName evidence="1">Thiopeptide-type bacteriocin biosynthesis domain-containing protein</fullName>
    </recommendedName>
</protein>
<dbReference type="eggNOG" id="COG2518">
    <property type="taxonomic scope" value="Bacteria"/>
</dbReference>
<dbReference type="RefSeq" id="WP_011436277.1">
    <property type="nucleotide sequence ID" value="NC_007777.1"/>
</dbReference>